<feature type="compositionally biased region" description="Polar residues" evidence="6">
    <location>
        <begin position="2048"/>
        <end position="2075"/>
    </location>
</feature>
<feature type="region of interest" description="Disordered" evidence="6">
    <location>
        <begin position="217"/>
        <end position="371"/>
    </location>
</feature>
<dbReference type="SMART" id="SM00951">
    <property type="entry name" value="QLQ"/>
    <property type="match status" value="1"/>
</dbReference>
<evidence type="ECO:0000256" key="5">
    <source>
        <dbReference type="ARBA" id="ARBA00023242"/>
    </source>
</evidence>
<evidence type="ECO:0008006" key="12">
    <source>
        <dbReference type="Google" id="ProtNLM"/>
    </source>
</evidence>
<dbReference type="InterPro" id="IPR001650">
    <property type="entry name" value="Helicase_C-like"/>
</dbReference>
<evidence type="ECO:0000256" key="2">
    <source>
        <dbReference type="ARBA" id="ARBA00022801"/>
    </source>
</evidence>
<feature type="domain" description="Helicase C-terminal" evidence="8">
    <location>
        <begin position="1223"/>
        <end position="1400"/>
    </location>
</feature>
<feature type="compositionally biased region" description="Polar residues" evidence="6">
    <location>
        <begin position="2750"/>
        <end position="2761"/>
    </location>
</feature>
<feature type="compositionally biased region" description="Polar residues" evidence="6">
    <location>
        <begin position="2866"/>
        <end position="2893"/>
    </location>
</feature>
<gene>
    <name evidence="10" type="ORF">HID58_010290</name>
</gene>
<keyword evidence="5" id="KW-0539">Nucleus</keyword>
<dbReference type="SUPFAM" id="SSF52540">
    <property type="entry name" value="P-loop containing nucleoside triphosphate hydrolases"/>
    <property type="match status" value="3"/>
</dbReference>
<feature type="region of interest" description="Disordered" evidence="6">
    <location>
        <begin position="505"/>
        <end position="560"/>
    </location>
</feature>
<feature type="domain" description="QLQ" evidence="9">
    <location>
        <begin position="374"/>
        <end position="410"/>
    </location>
</feature>
<keyword evidence="2" id="KW-0378">Hydrolase</keyword>
<feature type="compositionally biased region" description="Polar residues" evidence="6">
    <location>
        <begin position="1932"/>
        <end position="1943"/>
    </location>
</feature>
<feature type="compositionally biased region" description="Basic and acidic residues" evidence="6">
    <location>
        <begin position="431"/>
        <end position="448"/>
    </location>
</feature>
<comment type="subcellular location">
    <subcellularLocation>
        <location evidence="1">Nucleus</location>
    </subcellularLocation>
</comment>
<dbReference type="SMART" id="SM00297">
    <property type="entry name" value="BROMO"/>
    <property type="match status" value="2"/>
</dbReference>
<feature type="compositionally biased region" description="Polar residues" evidence="6">
    <location>
        <begin position="324"/>
        <end position="343"/>
    </location>
</feature>
<feature type="compositionally biased region" description="Polar residues" evidence="6">
    <location>
        <begin position="515"/>
        <end position="525"/>
    </location>
</feature>
<feature type="region of interest" description="Disordered" evidence="6">
    <location>
        <begin position="2311"/>
        <end position="2623"/>
    </location>
</feature>
<feature type="compositionally biased region" description="Polar residues" evidence="6">
    <location>
        <begin position="1500"/>
        <end position="1509"/>
    </location>
</feature>
<dbReference type="InterPro" id="IPR049730">
    <property type="entry name" value="SNF2/RAD54-like_C"/>
</dbReference>
<dbReference type="Gene3D" id="1.20.5.170">
    <property type="match status" value="1"/>
</dbReference>
<dbReference type="InterPro" id="IPR000330">
    <property type="entry name" value="SNF2_N"/>
</dbReference>
<feature type="region of interest" description="Disordered" evidence="6">
    <location>
        <begin position="1699"/>
        <end position="1805"/>
    </location>
</feature>
<feature type="compositionally biased region" description="Polar residues" evidence="6">
    <location>
        <begin position="1758"/>
        <end position="1778"/>
    </location>
</feature>
<keyword evidence="3" id="KW-0805">Transcription regulation</keyword>
<evidence type="ECO:0000259" key="7">
    <source>
        <dbReference type="PROSITE" id="PS51192"/>
    </source>
</evidence>
<feature type="compositionally biased region" description="Polar residues" evidence="6">
    <location>
        <begin position="355"/>
        <end position="371"/>
    </location>
</feature>
<evidence type="ECO:0000313" key="11">
    <source>
        <dbReference type="Proteomes" id="UP000824890"/>
    </source>
</evidence>
<name>A0ABQ8DWV2_BRANA</name>
<accession>A0ABQ8DWV2</accession>
<feature type="compositionally biased region" description="Basic and acidic residues" evidence="6">
    <location>
        <begin position="462"/>
        <end position="471"/>
    </location>
</feature>
<protein>
    <recommendedName>
        <fullName evidence="12">ATP-dependent helicase BRM</fullName>
    </recommendedName>
</protein>
<feature type="compositionally biased region" description="Low complexity" evidence="6">
    <location>
        <begin position="99"/>
        <end position="108"/>
    </location>
</feature>
<comment type="caution">
    <text evidence="10">The sequence shown here is derived from an EMBL/GenBank/DDBJ whole genome shotgun (WGS) entry which is preliminary data.</text>
</comment>
<keyword evidence="11" id="KW-1185">Reference proteome</keyword>
<reference evidence="10 11" key="1">
    <citation type="submission" date="2021-05" db="EMBL/GenBank/DDBJ databases">
        <title>Genome Assembly of Synthetic Allotetraploid Brassica napus Reveals Homoeologous Exchanges between Subgenomes.</title>
        <authorList>
            <person name="Davis J.T."/>
        </authorList>
    </citation>
    <scope>NUCLEOTIDE SEQUENCE [LARGE SCALE GENOMIC DNA]</scope>
    <source>
        <strain evidence="11">cv. Da-Ae</strain>
        <tissue evidence="10">Seedling</tissue>
    </source>
</reference>
<dbReference type="PANTHER" id="PTHR10799">
    <property type="entry name" value="SNF2/RAD54 HELICASE FAMILY"/>
    <property type="match status" value="1"/>
</dbReference>
<dbReference type="Gene3D" id="3.40.50.10810">
    <property type="entry name" value="Tandem AAA-ATPase domain"/>
    <property type="match status" value="1"/>
</dbReference>
<dbReference type="InterPro" id="IPR001487">
    <property type="entry name" value="Bromodomain"/>
</dbReference>
<evidence type="ECO:0000256" key="1">
    <source>
        <dbReference type="ARBA" id="ARBA00004123"/>
    </source>
</evidence>
<dbReference type="InterPro" id="IPR014001">
    <property type="entry name" value="Helicase_ATP-bd"/>
</dbReference>
<dbReference type="InterPro" id="IPR036427">
    <property type="entry name" value="Bromodomain-like_sf"/>
</dbReference>
<dbReference type="Pfam" id="PF00271">
    <property type="entry name" value="Helicase_C"/>
    <property type="match status" value="2"/>
</dbReference>
<feature type="compositionally biased region" description="Basic residues" evidence="6">
    <location>
        <begin position="2509"/>
        <end position="2519"/>
    </location>
</feature>
<dbReference type="PROSITE" id="PS51192">
    <property type="entry name" value="HELICASE_ATP_BIND_1"/>
    <property type="match status" value="1"/>
</dbReference>
<feature type="compositionally biased region" description="Acidic residues" evidence="6">
    <location>
        <begin position="1553"/>
        <end position="1568"/>
    </location>
</feature>
<evidence type="ECO:0000259" key="9">
    <source>
        <dbReference type="PROSITE" id="PS51666"/>
    </source>
</evidence>
<evidence type="ECO:0000256" key="3">
    <source>
        <dbReference type="ARBA" id="ARBA00023015"/>
    </source>
</evidence>
<feature type="region of interest" description="Disordered" evidence="6">
    <location>
        <begin position="1932"/>
        <end position="2082"/>
    </location>
</feature>
<keyword evidence="3" id="KW-0804">Transcription</keyword>
<feature type="compositionally biased region" description="Polar residues" evidence="6">
    <location>
        <begin position="298"/>
        <end position="314"/>
    </location>
</feature>
<feature type="compositionally biased region" description="Acidic residues" evidence="6">
    <location>
        <begin position="2371"/>
        <end position="2386"/>
    </location>
</feature>
<feature type="compositionally biased region" description="Polar residues" evidence="6">
    <location>
        <begin position="243"/>
        <end position="253"/>
    </location>
</feature>
<feature type="compositionally biased region" description="Polar residues" evidence="6">
    <location>
        <begin position="218"/>
        <end position="236"/>
    </location>
</feature>
<feature type="domain" description="Helicase ATP-binding" evidence="7">
    <location>
        <begin position="904"/>
        <end position="1069"/>
    </location>
</feature>
<feature type="compositionally biased region" description="Polar residues" evidence="6">
    <location>
        <begin position="1792"/>
        <end position="1802"/>
    </location>
</feature>
<feature type="compositionally biased region" description="Polar residues" evidence="6">
    <location>
        <begin position="538"/>
        <end position="555"/>
    </location>
</feature>
<feature type="compositionally biased region" description="Polar residues" evidence="6">
    <location>
        <begin position="2318"/>
        <end position="2327"/>
    </location>
</feature>
<dbReference type="Proteomes" id="UP000824890">
    <property type="component" value="Unassembled WGS sequence"/>
</dbReference>
<evidence type="ECO:0000313" key="10">
    <source>
        <dbReference type="EMBL" id="KAH0933173.1"/>
    </source>
</evidence>
<dbReference type="SMART" id="SM00490">
    <property type="entry name" value="HELICc"/>
    <property type="match status" value="2"/>
</dbReference>
<dbReference type="InterPro" id="IPR027417">
    <property type="entry name" value="P-loop_NTPase"/>
</dbReference>
<feature type="region of interest" description="Disordered" evidence="6">
    <location>
        <begin position="416"/>
        <end position="471"/>
    </location>
</feature>
<evidence type="ECO:0000256" key="6">
    <source>
        <dbReference type="SAM" id="MobiDB-lite"/>
    </source>
</evidence>
<feature type="compositionally biased region" description="Basic and acidic residues" evidence="6">
    <location>
        <begin position="1731"/>
        <end position="1742"/>
    </location>
</feature>
<feature type="compositionally biased region" description="Polar residues" evidence="6">
    <location>
        <begin position="2576"/>
        <end position="2596"/>
    </location>
</feature>
<feature type="region of interest" description="Disordered" evidence="6">
    <location>
        <begin position="99"/>
        <end position="143"/>
    </location>
</feature>
<sequence>MFAYHAGGAQGMMGAGSFGSPSASMQPRKFFDSPQLQQQHGEGQQSINPMQQAYIQFALQAQQQKAQQQARMGIMMGSSKDQDARMGVLNMQEMMPMQASNMAQASSSKPSGEQFSHGERQMESGPQQRNETKPHPQQAGTGQLMPGNIIRPMQAPQGMQGVNNMGTNQLALSQQWQAMQAWARERNIDLSHPANANQMAHILQGRMAAQQKAIEGNVASQSPAMPVSSQPVSSSALPGENSPRANSASDLSGQSGGPAKARHANSFASTSSPRMVNPGASPFSQGRDNPMYPRHLAQPTNGMQSGNSLQTSANDAHVPDQKKSLGSSEHLQMRQPRQLNAPTPNLAAPSDAGPLSNSSRHSGQGTQQAQQRLGFTKQQLHVLKAQILAFRRLKKGEGSLPQELLKAIAPPPLELQTQRQVSPVRLQVQDRSTDKTVEDQARSLESGKESQAAASSNGQIFSKEEENLRDTEVPLAKSHSQLFQNRGKEPASIDAVTKLEQQTDVFPVKSDQGAEASTQQTPRSDSNADKGKAVASDGDQSNVPSQANTPQQPKDTASARKYHGPLFDFPFFTRKHDSYGSATANANNNLTLAYDIKDLICEEGAEFFNKKRADSLKKINGLLAKNLERKRIRPDLVLRLQIEEKKLRLRDLQSRVRDEVDRQQQEIMSMPDRPYRKFVRLCERQRLEMNRQVLASQKAVREKQLKTIFQWRKKLLEAHWAIRDARTARNRGVAKYHEKMLREFSKRKDDGRNKRMEALKNNDVERYREMLLEQQTNIPGDAAERYAVLSSFLTQTEDYLHKLGGKITATKNQQEVEEAANAAAVAARLQGLSEEEVRAAAACAREEVVIRNRFMEMNAPKDNSSVNKYYTLAHAVNEVVVRQPSMLQAGTLRDYQLVGLQWMLSLYNNKLNGILADEMGLGKTVQVMALIAYLMEFKGNYGPHLIIVPNAVLVNWKSELHTWLPSVSCIYYVGTKDQRSKLFAQEVCAMKFNVLVTTYEFIMYDRSKLSKVDWKYIIIDEAQRMKDRESVLARDLDRYRCQRRLLLTGTPLQNDLKELWSLLNLLLPDVFDNRKAFHDWFAQPFQREGPAHNIEDDWLETEKKVIVIHRLHQILEPFMLRRRVEDVEGSLPPKVSVVLRCRMSAIQSAVYDWIKATGTLRVDPDDEKLRAQKSSIYQAKIYRTLNNRCMELRKTCNHPLLNYPYFNDLSKDFLVRSCGKLWILDRILIKLQRTGHRVLLFSTMTKLLDILEEYLQWRRLVYRRIDGTTSLEDRESAIVDFNDPDTDCFIFLLSIRAAGRGLNLQTADTVVIYDPDPNPKNEEQAVARAHRIGQTREVKVIYMEAVVEKFSSHQKEDELRSGGSIDVEDDLAGKDRYIGSIEGLIRNNIQQYKIDMADEVINAGRFDQRTTHEERRMTLETLLHDEERYQETVHDVPSLHEVNRMIARSEEEVELFDQMDEEFDWTEEMTSHEQVPKWLRASTREVNTTVADLSKKPSKNMLSSSNLIVQTAGPGGERKRGRPKSKKINYKEIEDDIGGYSEESSEERNIDSGNEEEGDIEQFDDDELTGALGNHQTNKDESDGENPVRGYDYPQRSGCYKKNTPRDDAGSSGSSPESHRSKEMASPVSSRKFGSLSALDTRPGSVSKRLVDDTEDGEIAASGDSHIDLQRSGSWAHERDEGEEQVLQPTIKRKRSIRLRPRQTGERIDGTDMPPAQPLQVNPSYRSKLRTVVDSHGSRQEQSDSSSRLRSLPGKKIANTSKLHVSSPKSGRLNTTQLPLEDNTEAARETWDGTSPIGSSNAGARMSHNIQKRCKTVISKLQRRIDKEGQQIVPMLTNLWKRIQTGYAAGGVNNLLELREIDHRLERLEYAGVMELASDVQYMLRGAMQFYGFSHEVRSEARKVHNLFFDLLKMSFPDSDFREARNALSFSGPTPTLVSTLSPRTVGISQGKKQKPVNEEEPEPSSPQRPQQRENSRIRVQIPQKETKLGGTSSHNDDSPILAHPGELVICKKKRKDREKSAPRTRTAGSSSPVSPPAMVGRGLKSPVSGSGTRETRLAQQQRWPNQGTHPNNSGAAGDSVGWANPVKRLRTDSGLVDFNDPDTDCFIFLLSIRAAGRGLNLQTADTVVIYDPDPNPKNEEQAVARAHRIGQTREVKVIYMEAVVEKFSSHQKEDELRSGGSIDVEDDLAGKDRYIGSIEGLIRNNIQQYKIDMADEVINAGRFDQRTTHEERRMTLETLLHDEERYQETVHDVPSLHEVNRMIARSEEEVELFDQMDEEFDWTEEMTSHEQVPKWLRASTREVNTTVADLSKKPSKNMLSSSNLIVQTAGPGGERKRGRPKSKKINYKEIEDDIGGYSEESSEERNIDSGNEEEGDIEQFDDDELTGALDNHQTNKDESDGENPVRGYDYPQRSGCYKKNTPRDDAGSSGSSPESHRSKEMASPVSSRKFGSLSALDTRPGSVSKRLVDDTEDGEIAASGDSHIDLQRSGSWAHERDEGEEQVLQPTIKRKRSIRLRPRQTGERIDGTDMPPAQPLQVNPSYRSKLRTVVDSHGSRQEQSDSSSRLRSLPGKKIANTSKLHVSSPKSGRLNTTQLPLEDNTEAARETWDGTSPIGSSNAGARMSHNIQKRCKTVISKLQRRIDKEGQQIVPMLTNLWKRIQTGYAAGGVNNLLELREIDHRLERLEYAGVMELASDVQYMLRGAMQFYGFSHEVRSEARKVHNLFFDLLKMSFPDSDFREARNALSFSGPTPTLVSTLSPRTVGISQGKKQKPVNEEEPEPSSPQRPQQRENSRIRVQIPQKETKLGGTSSHNDDSPILAHPGELVICKKKRKDREKSAPRTRTAGSSSPVSPPAMVGRGLKSPVSGSGTRETRLAQQQRWPNQGTHPNNSGAAGDSVGWANPVKRLRTDSGKRRPSHL</sequence>
<dbReference type="Pfam" id="PF08880">
    <property type="entry name" value="QLQ"/>
    <property type="match status" value="1"/>
</dbReference>
<evidence type="ECO:0000259" key="8">
    <source>
        <dbReference type="PROSITE" id="PS51194"/>
    </source>
</evidence>
<dbReference type="Gene3D" id="1.20.920.10">
    <property type="entry name" value="Bromodomain-like"/>
    <property type="match status" value="2"/>
</dbReference>
<dbReference type="InterPro" id="IPR038718">
    <property type="entry name" value="SNF2-like_sf"/>
</dbReference>
<dbReference type="SUPFAM" id="SSF47370">
    <property type="entry name" value="Bromodomain"/>
    <property type="match status" value="2"/>
</dbReference>
<evidence type="ECO:0000256" key="4">
    <source>
        <dbReference type="ARBA" id="ARBA00023117"/>
    </source>
</evidence>
<dbReference type="PROSITE" id="PS51194">
    <property type="entry name" value="HELICASE_CTER"/>
    <property type="match status" value="2"/>
</dbReference>
<dbReference type="Pfam" id="PF00176">
    <property type="entry name" value="SNF2-rel_dom"/>
    <property type="match status" value="1"/>
</dbReference>
<feature type="compositionally biased region" description="Polar residues" evidence="6">
    <location>
        <begin position="2610"/>
        <end position="2620"/>
    </location>
</feature>
<dbReference type="Gene3D" id="3.40.50.300">
    <property type="entry name" value="P-loop containing nucleotide triphosphate hydrolases"/>
    <property type="match status" value="2"/>
</dbReference>
<keyword evidence="4" id="KW-0103">Bromodomain</keyword>
<feature type="region of interest" description="Disordered" evidence="6">
    <location>
        <begin position="1493"/>
        <end position="1686"/>
    </location>
</feature>
<feature type="domain" description="Helicase C-terminal" evidence="8">
    <location>
        <begin position="1981"/>
        <end position="2218"/>
    </location>
</feature>
<proteinExistence type="predicted"/>
<dbReference type="SMART" id="SM00487">
    <property type="entry name" value="DEXDc"/>
    <property type="match status" value="1"/>
</dbReference>
<organism evidence="10 11">
    <name type="scientific">Brassica napus</name>
    <name type="common">Rape</name>
    <dbReference type="NCBI Taxonomy" id="3708"/>
    <lineage>
        <taxon>Eukaryota</taxon>
        <taxon>Viridiplantae</taxon>
        <taxon>Streptophyta</taxon>
        <taxon>Embryophyta</taxon>
        <taxon>Tracheophyta</taxon>
        <taxon>Spermatophyta</taxon>
        <taxon>Magnoliopsida</taxon>
        <taxon>eudicotyledons</taxon>
        <taxon>Gunneridae</taxon>
        <taxon>Pentapetalae</taxon>
        <taxon>rosids</taxon>
        <taxon>malvids</taxon>
        <taxon>Brassicales</taxon>
        <taxon>Brassicaceae</taxon>
        <taxon>Brassiceae</taxon>
        <taxon>Brassica</taxon>
    </lineage>
</organism>
<feature type="region of interest" description="Disordered" evidence="6">
    <location>
        <begin position="2750"/>
        <end position="2920"/>
    </location>
</feature>
<dbReference type="PROSITE" id="PS51666">
    <property type="entry name" value="QLQ"/>
    <property type="match status" value="1"/>
</dbReference>
<feature type="compositionally biased region" description="Basic and acidic residues" evidence="6">
    <location>
        <begin position="2549"/>
        <end position="2560"/>
    </location>
</feature>
<dbReference type="InterPro" id="IPR014978">
    <property type="entry name" value="Gln-Leu-Gln_QLQ"/>
</dbReference>
<feature type="compositionally biased region" description="Basic residues" evidence="6">
    <location>
        <begin position="2337"/>
        <end position="2346"/>
    </location>
</feature>
<dbReference type="EMBL" id="JAGKQM010000003">
    <property type="protein sequence ID" value="KAH0933173.1"/>
    <property type="molecule type" value="Genomic_DNA"/>
</dbReference>
<dbReference type="CDD" id="cd18793">
    <property type="entry name" value="SF2_C_SNF"/>
    <property type="match status" value="2"/>
</dbReference>
<feature type="compositionally biased region" description="Basic residues" evidence="6">
    <location>
        <begin position="1519"/>
        <end position="1528"/>
    </location>
</feature>